<comment type="caution">
    <text evidence="1">The sequence shown here is derived from an EMBL/GenBank/DDBJ whole genome shotgun (WGS) entry which is preliminary data.</text>
</comment>
<reference evidence="1 2" key="1">
    <citation type="journal article" date="2015" name="Nature">
        <title>rRNA introns, odd ribosomes, and small enigmatic genomes across a large radiation of phyla.</title>
        <authorList>
            <person name="Brown C.T."/>
            <person name="Hug L.A."/>
            <person name="Thomas B.C."/>
            <person name="Sharon I."/>
            <person name="Castelle C.J."/>
            <person name="Singh A."/>
            <person name="Wilkins M.J."/>
            <person name="Williams K.H."/>
            <person name="Banfield J.F."/>
        </authorList>
    </citation>
    <scope>NUCLEOTIDE SEQUENCE [LARGE SCALE GENOMIC DNA]</scope>
</reference>
<sequence>MKKTYVTLASPAMINVPPERIRGYRSCVREEKRVILLVYKYADDAGFSFVCVVLESPRAAFLKSEFPELIGREGRAGVEEGGAAIAEARVPRVLVVSHGGDPEDARRVVGEAY</sequence>
<name>A0A0G1WDB8_9BACT</name>
<protein>
    <submittedName>
        <fullName evidence="1">Uncharacterized protein</fullName>
    </submittedName>
</protein>
<evidence type="ECO:0000313" key="1">
    <source>
        <dbReference type="EMBL" id="KKW16786.1"/>
    </source>
</evidence>
<evidence type="ECO:0000313" key="2">
    <source>
        <dbReference type="Proteomes" id="UP000034120"/>
    </source>
</evidence>
<gene>
    <name evidence="1" type="ORF">UY57_C0035G0007</name>
</gene>
<proteinExistence type="predicted"/>
<organism evidence="1 2">
    <name type="scientific">Candidatus Kaiserbacteria bacterium GW2011_GWB1_50_17</name>
    <dbReference type="NCBI Taxonomy" id="1618673"/>
    <lineage>
        <taxon>Bacteria</taxon>
        <taxon>Candidatus Kaiseribacteriota</taxon>
    </lineage>
</organism>
<dbReference type="AlphaFoldDB" id="A0A0G1WDB8"/>
<dbReference type="EMBL" id="LCQM01000035">
    <property type="protein sequence ID" value="KKW16786.1"/>
    <property type="molecule type" value="Genomic_DNA"/>
</dbReference>
<accession>A0A0G1WDB8</accession>
<dbReference type="Proteomes" id="UP000034120">
    <property type="component" value="Unassembled WGS sequence"/>
</dbReference>